<feature type="region of interest" description="Disordered" evidence="7">
    <location>
        <begin position="1098"/>
        <end position="1121"/>
    </location>
</feature>
<evidence type="ECO:0000256" key="7">
    <source>
        <dbReference type="SAM" id="MobiDB-lite"/>
    </source>
</evidence>
<comment type="caution">
    <text evidence="9">The sequence shown here is derived from an EMBL/GenBank/DDBJ whole genome shotgun (WGS) entry which is preliminary data.</text>
</comment>
<dbReference type="Gene3D" id="1.20.1250.20">
    <property type="entry name" value="MFS general substrate transporter like domains"/>
    <property type="match status" value="1"/>
</dbReference>
<dbReference type="CDD" id="cd12148">
    <property type="entry name" value="fungal_TF_MHR"/>
    <property type="match status" value="1"/>
</dbReference>
<evidence type="ECO:0000256" key="5">
    <source>
        <dbReference type="ARBA" id="ARBA00023163"/>
    </source>
</evidence>
<dbReference type="GO" id="GO:0005634">
    <property type="term" value="C:nucleus"/>
    <property type="evidence" value="ECO:0007669"/>
    <property type="project" value="UniProtKB-SubCell"/>
</dbReference>
<keyword evidence="8" id="KW-0812">Transmembrane</keyword>
<comment type="subcellular location">
    <subcellularLocation>
        <location evidence="2">Membrane</location>
        <topology evidence="2">Multi-pass membrane protein</topology>
    </subcellularLocation>
    <subcellularLocation>
        <location evidence="1">Nucleus</location>
    </subcellularLocation>
</comment>
<keyword evidence="4" id="KW-0238">DNA-binding</keyword>
<accession>A0A4R8Q4G2</accession>
<evidence type="ECO:0000256" key="6">
    <source>
        <dbReference type="ARBA" id="ARBA00023242"/>
    </source>
</evidence>
<evidence type="ECO:0000256" key="1">
    <source>
        <dbReference type="ARBA" id="ARBA00004123"/>
    </source>
</evidence>
<dbReference type="GO" id="GO:0022857">
    <property type="term" value="F:transmembrane transporter activity"/>
    <property type="evidence" value="ECO:0007669"/>
    <property type="project" value="InterPro"/>
</dbReference>
<keyword evidence="8" id="KW-1133">Transmembrane helix</keyword>
<dbReference type="InterPro" id="IPR027417">
    <property type="entry name" value="P-loop_NTPase"/>
</dbReference>
<keyword evidence="5" id="KW-0804">Transcription</keyword>
<name>A0A4R8Q4G2_9PEZI</name>
<keyword evidence="6" id="KW-0539">Nucleus</keyword>
<keyword evidence="3" id="KW-0805">Transcription regulation</keyword>
<dbReference type="GO" id="GO:0000981">
    <property type="term" value="F:DNA-binding transcription factor activity, RNA polymerase II-specific"/>
    <property type="evidence" value="ECO:0007669"/>
    <property type="project" value="TreeGrafter"/>
</dbReference>
<reference evidence="9 10" key="1">
    <citation type="submission" date="2018-11" db="EMBL/GenBank/DDBJ databases">
        <title>Genome sequence and assembly of Colletotrichum spinosum.</title>
        <authorList>
            <person name="Gan P."/>
            <person name="Shirasu K."/>
        </authorList>
    </citation>
    <scope>NUCLEOTIDE SEQUENCE [LARGE SCALE GENOMIC DNA]</scope>
    <source>
        <strain evidence="9 10">CBS 515.97</strain>
    </source>
</reference>
<feature type="transmembrane region" description="Helical" evidence="8">
    <location>
        <begin position="296"/>
        <end position="319"/>
    </location>
</feature>
<dbReference type="Pfam" id="PF07690">
    <property type="entry name" value="MFS_1"/>
    <property type="match status" value="1"/>
</dbReference>
<organism evidence="9 10">
    <name type="scientific">Colletotrichum spinosum</name>
    <dbReference type="NCBI Taxonomy" id="1347390"/>
    <lineage>
        <taxon>Eukaryota</taxon>
        <taxon>Fungi</taxon>
        <taxon>Dikarya</taxon>
        <taxon>Ascomycota</taxon>
        <taxon>Pezizomycotina</taxon>
        <taxon>Sordariomycetes</taxon>
        <taxon>Hypocreomycetidae</taxon>
        <taxon>Glomerellales</taxon>
        <taxon>Glomerellaceae</taxon>
        <taxon>Colletotrichum</taxon>
        <taxon>Colletotrichum orbiculare species complex</taxon>
    </lineage>
</organism>
<keyword evidence="10" id="KW-1185">Reference proteome</keyword>
<feature type="transmembrane region" description="Helical" evidence="8">
    <location>
        <begin position="264"/>
        <end position="284"/>
    </location>
</feature>
<gene>
    <name evidence="9" type="ORF">C8035_v006209</name>
</gene>
<dbReference type="InterPro" id="IPR036259">
    <property type="entry name" value="MFS_trans_sf"/>
</dbReference>
<dbReference type="SUPFAM" id="SSF52540">
    <property type="entry name" value="P-loop containing nucleoside triphosphate hydrolases"/>
    <property type="match status" value="1"/>
</dbReference>
<dbReference type="Pfam" id="PF17784">
    <property type="entry name" value="Sulfotransfer_4"/>
    <property type="match status" value="1"/>
</dbReference>
<evidence type="ECO:0000256" key="2">
    <source>
        <dbReference type="ARBA" id="ARBA00004141"/>
    </source>
</evidence>
<dbReference type="GO" id="GO:0000976">
    <property type="term" value="F:transcription cis-regulatory region binding"/>
    <property type="evidence" value="ECO:0007669"/>
    <property type="project" value="TreeGrafter"/>
</dbReference>
<sequence length="1188" mass="130115">MATQALRVALKQLGFQDTYHMLSASTENPLDCLLWSEALAAKYDGTGERFGRAKWDALLGHCQAVCDWPAASFADELIEAYPDAKVVLTTRDVDSWYKSTKATVNWRAQHDYMLWALSYVDWGASLYYPMVSKYWKSVFMGDFDRHGKSVFSSHNERIRKLVPADRLLEFRLEDGIVDFYQIASFQTCIALHLRYLRPELSPAELAHHVGLAQGMFTTAQIASAPLWGSAADRIGRKAVILIGLVGTALSCIGVAFAGSVSSIILWRLFAGAVNGTVMAARAAVSDNLALEHRPAGFSLLVLSFHVANVLGPVVTAMSMGSGASQRPVSPSESVQLGTSSWITNNPFAAPNILSAILLVGDAVLVWLRLQEVHQKDYGKWQSWLFGRSNSHYRKLPDVNSDNTSGMRLEAIEEGQRHPTERSDSIWTPKFIIVLSTVCILEFHLGAFGSLWPLFVVGARRNADDPVKMPFLFTGGLQLKDADLGWAVGALGAIGVLLQLTAVPHVTVKRTTQLEERLNRLVNSLRVSGNTNAIATIEEHRAAGIAGRAAASSHQSSAQSLGGPGFPTQAHPAPWDASSHIDSGPINIPTTFNSFVPPNCICCTEPGDVAGPPDTDENLLAIYRNELTPSLPFVVVPDNIAAGTLAAARPFLMASIRMMASFRHPRSMRGQMYRLLSHVADHMLIRCERSLDMLLGLVVMLGWFHHHCIAHAQLNKLISLATTLAGELGLKRNPSMPERQRLLVMRSFEPRERTNEERRLLLAVWYLNSSTSLDLQHIDPMRFSVYIQQCLRELEQNRELESDMHVVYIVKIQRLAERISQIRGNEDGEEEIGLPKAPLSAYASSFQAELDKLQSNMPPSLTDNHFLKVRLATARLRLYEPPTIDPDLLASLSKSLTCLSSGYSSALDVFYQANAALKGWFEVWLAIPVRALYTMPLTLASHMIFAVVMMSRWAWLAASSSPATFGDRSAEMLDPSSNNPNLAIAAMEAAINPIAGATPVSSSTPGSHPKGTPSAAAAWEPPAPDRNLPQVLAELRAQLSRQPELMLDVAGILNRVANQLEEVDAAMAAVSLDSGPARASIWTLGATKVRIAQLRQKKWSDMVEQREDGDDDESQEEPGGLGEIDMQEAMAMNFSMGGWEYEGAWGPNLYDIVDPSMFIDGMGTSGDWAAGGLMNMASMDPLQGPQGNS</sequence>
<feature type="transmembrane region" description="Helical" evidence="8">
    <location>
        <begin position="347"/>
        <end position="367"/>
    </location>
</feature>
<dbReference type="Gene3D" id="3.40.50.300">
    <property type="entry name" value="P-loop containing nucleotide triphosphate hydrolases"/>
    <property type="match status" value="1"/>
</dbReference>
<evidence type="ECO:0000256" key="4">
    <source>
        <dbReference type="ARBA" id="ARBA00023125"/>
    </source>
</evidence>
<feature type="compositionally biased region" description="Acidic residues" evidence="7">
    <location>
        <begin position="1106"/>
        <end position="1115"/>
    </location>
</feature>
<dbReference type="Proteomes" id="UP000295083">
    <property type="component" value="Unassembled WGS sequence"/>
</dbReference>
<keyword evidence="8" id="KW-0472">Membrane</keyword>
<protein>
    <submittedName>
        <fullName evidence="9">Putative membrane protein</fullName>
    </submittedName>
</protein>
<feature type="region of interest" description="Disordered" evidence="7">
    <location>
        <begin position="552"/>
        <end position="575"/>
    </location>
</feature>
<feature type="region of interest" description="Disordered" evidence="7">
    <location>
        <begin position="997"/>
        <end position="1024"/>
    </location>
</feature>
<dbReference type="EMBL" id="QAPG01000070">
    <property type="protein sequence ID" value="TDZ33008.1"/>
    <property type="molecule type" value="Genomic_DNA"/>
</dbReference>
<dbReference type="PANTHER" id="PTHR31845">
    <property type="entry name" value="FINGER DOMAIN PROTEIN, PUTATIVE-RELATED"/>
    <property type="match status" value="1"/>
</dbReference>
<feature type="transmembrane region" description="Helical" evidence="8">
    <location>
        <begin position="430"/>
        <end position="454"/>
    </location>
</feature>
<evidence type="ECO:0000256" key="3">
    <source>
        <dbReference type="ARBA" id="ARBA00023015"/>
    </source>
</evidence>
<evidence type="ECO:0000313" key="9">
    <source>
        <dbReference type="EMBL" id="TDZ33008.1"/>
    </source>
</evidence>
<evidence type="ECO:0000313" key="10">
    <source>
        <dbReference type="Proteomes" id="UP000295083"/>
    </source>
</evidence>
<proteinExistence type="predicted"/>
<dbReference type="SUPFAM" id="SSF103473">
    <property type="entry name" value="MFS general substrate transporter"/>
    <property type="match status" value="1"/>
</dbReference>
<evidence type="ECO:0000256" key="8">
    <source>
        <dbReference type="SAM" id="Phobius"/>
    </source>
</evidence>
<dbReference type="AlphaFoldDB" id="A0A4R8Q4G2"/>
<feature type="transmembrane region" description="Helical" evidence="8">
    <location>
        <begin position="238"/>
        <end position="258"/>
    </location>
</feature>
<dbReference type="InterPro" id="IPR011701">
    <property type="entry name" value="MFS"/>
</dbReference>
<dbReference type="PANTHER" id="PTHR31845:SF10">
    <property type="entry name" value="ZN(II)2CYS6 TRANSCRIPTION FACTOR (EUROFUNG)"/>
    <property type="match status" value="1"/>
</dbReference>
<dbReference type="InterPro" id="IPR040632">
    <property type="entry name" value="Sulfotransfer_4"/>
</dbReference>
<dbReference type="GO" id="GO:0016020">
    <property type="term" value="C:membrane"/>
    <property type="evidence" value="ECO:0007669"/>
    <property type="project" value="UniProtKB-SubCell"/>
</dbReference>
<dbReference type="InterPro" id="IPR051089">
    <property type="entry name" value="prtT"/>
</dbReference>